<feature type="domain" description="Calcium channel YVC1-like C-terminal transmembrane" evidence="5">
    <location>
        <begin position="236"/>
        <end position="525"/>
    </location>
</feature>
<dbReference type="Proteomes" id="UP000298327">
    <property type="component" value="Unassembled WGS sequence"/>
</dbReference>
<feature type="transmembrane region" description="Helical" evidence="3">
    <location>
        <begin position="319"/>
        <end position="343"/>
    </location>
</feature>
<proteinExistence type="predicted"/>
<feature type="compositionally biased region" description="Pro residues" evidence="2">
    <location>
        <begin position="1018"/>
        <end position="1031"/>
    </location>
</feature>
<evidence type="ECO:0008006" key="8">
    <source>
        <dbReference type="Google" id="ProtNLM"/>
    </source>
</evidence>
<feature type="compositionally biased region" description="Polar residues" evidence="2">
    <location>
        <begin position="1006"/>
        <end position="1015"/>
    </location>
</feature>
<feature type="transmembrane region" description="Helical" evidence="3">
    <location>
        <begin position="229"/>
        <end position="250"/>
    </location>
</feature>
<dbReference type="EMBL" id="SEOQ01000019">
    <property type="protein sequence ID" value="TFY72271.1"/>
    <property type="molecule type" value="Genomic_DNA"/>
</dbReference>
<keyword evidence="3" id="KW-0472">Membrane</keyword>
<evidence type="ECO:0000259" key="4">
    <source>
        <dbReference type="Pfam" id="PF23190"/>
    </source>
</evidence>
<evidence type="ECO:0000256" key="1">
    <source>
        <dbReference type="SAM" id="Coils"/>
    </source>
</evidence>
<feature type="transmembrane region" description="Helical" evidence="3">
    <location>
        <begin position="955"/>
        <end position="975"/>
    </location>
</feature>
<dbReference type="PANTHER" id="PTHR35859">
    <property type="entry name" value="NONSELECTIVE CATION CHANNEL PROTEIN"/>
    <property type="match status" value="1"/>
</dbReference>
<evidence type="ECO:0000256" key="2">
    <source>
        <dbReference type="SAM" id="MobiDB-lite"/>
    </source>
</evidence>
<feature type="region of interest" description="Disordered" evidence="2">
    <location>
        <begin position="598"/>
        <end position="662"/>
    </location>
</feature>
<keyword evidence="3" id="KW-1133">Transmembrane helix</keyword>
<feature type="compositionally biased region" description="Basic and acidic residues" evidence="2">
    <location>
        <begin position="831"/>
        <end position="840"/>
    </location>
</feature>
<dbReference type="STRING" id="205917.A0A4Y9ZEN3"/>
<dbReference type="Pfam" id="PF23317">
    <property type="entry name" value="YVC1_C"/>
    <property type="match status" value="1"/>
</dbReference>
<feature type="domain" description="YVC1 N-terminal linker helical" evidence="4">
    <location>
        <begin position="63"/>
        <end position="203"/>
    </location>
</feature>
<feature type="region of interest" description="Disordered" evidence="2">
    <location>
        <begin position="1003"/>
        <end position="1031"/>
    </location>
</feature>
<protein>
    <recommendedName>
        <fullName evidence="8">Polycystin cation channel PKD1/PKD2 domain-containing protein</fullName>
    </recommendedName>
</protein>
<feature type="coiled-coil region" evidence="1">
    <location>
        <begin position="697"/>
        <end position="746"/>
    </location>
</feature>
<accession>A0A4Y9ZEN3</accession>
<dbReference type="InterPro" id="IPR052971">
    <property type="entry name" value="TRP_calcium_channel"/>
</dbReference>
<sequence>MDAEDQAIRLLSPSQEDLSRTKVFPLILHLRRDVTRFELGLTASDINFAIVRPLVFKYARLQNPSVVYAALVVRSHFLAAAEDDLAYSGVSLSRACLCEILAMKLVNYFANNQLQLVSVLTTSWSPLAGAPETVVHDVHSILGGGEDEDMDDPQSALEMAIETRAKAFIASPMVQTVVNDIYAGRVVYSATANRSIVADNYKQRSIEIYDSRDAPWLNHYRLRVPKYGALLEFLNFALLLITFVLCLAYQDTAALHPFELTFILFATAFALEEYTASKEHGWGIYIANMWNVFDTSFVIIFLLYLILRIRGLLIDSPSTSAWGFDILACGACILFPRLAFFVVSNNVVVLALRGMIAEFVFFMGIAAICFSGLLFTLWRLASGTWTVKAIAWLMVQIWFGNTYLSFGQASSFHPFFGPILMTGFAALSNTLLLTILISILSNTFARIDANANQEYLFQFTINTLEGMKSDALFSYQPPFNLLAFVILWPAKYVLSPRLFHSANVFMIRLTSFPILITITIYERYLRPNSSLLHSTQAAAYSIYNSLPRPFKSIPILEAIMGTDANDIYEAMFDVEMELDDGDVHLFTDDDDDRFVGVRSWASRENGNGNGMRTPPTARSEAPPHAFRTPERNADRPRRPASLPRPPGARSPHSSPRMRHTSLRPGAAIRESAAEVPSVGPRSPLARLFTAPRREPDSAASEERMERVEEGVRRMEELLEDVRGLPVAKLKDEMRELQERQARIEGLLMMLTRGMRNEKGLLRLMPRRRRSRVWASMEARAAVGIDYSHLKHLLSRARRMSSFHGRSSVQDARLRLDSLRPHVPIKHNHGKKSTEKEETGEVKPNQVAPGLPQTGLDPFSPAALEAMLDAPVKAIEQLLESAAEALGVGSLFTGATSSEDADERPKLPETNIAFLSNLPDTRLPDLAPLVKSDAGPLQSRLTASVVQVRAFATRMFLVSLLPLSWVLTWFNTTYVIATRMVLFPVTLVISFYETNVAAVFSWAPPSSKASTSSQALQPKLPPLPTDSPPDDD</sequence>
<name>A0A4Y9ZEN3_9AGAM</name>
<dbReference type="Pfam" id="PF23190">
    <property type="entry name" value="LHD_TRPY1"/>
    <property type="match status" value="1"/>
</dbReference>
<dbReference type="OrthoDB" id="2373987at2759"/>
<organism evidence="6 7">
    <name type="scientific">Dentipellis fragilis</name>
    <dbReference type="NCBI Taxonomy" id="205917"/>
    <lineage>
        <taxon>Eukaryota</taxon>
        <taxon>Fungi</taxon>
        <taxon>Dikarya</taxon>
        <taxon>Basidiomycota</taxon>
        <taxon>Agaricomycotina</taxon>
        <taxon>Agaricomycetes</taxon>
        <taxon>Russulales</taxon>
        <taxon>Hericiaceae</taxon>
        <taxon>Dentipellis</taxon>
    </lineage>
</organism>
<comment type="caution">
    <text evidence="6">The sequence shown here is derived from an EMBL/GenBank/DDBJ whole genome shotgun (WGS) entry which is preliminary data.</text>
</comment>
<feature type="transmembrane region" description="Helical" evidence="3">
    <location>
        <begin position="502"/>
        <end position="521"/>
    </location>
</feature>
<feature type="transmembrane region" description="Helical" evidence="3">
    <location>
        <begin position="355"/>
        <end position="378"/>
    </location>
</feature>
<keyword evidence="1" id="KW-0175">Coiled coil</keyword>
<dbReference type="PANTHER" id="PTHR35859:SF6">
    <property type="entry name" value="ION TRANSPORT DOMAIN-CONTAINING PROTEIN"/>
    <property type="match status" value="1"/>
</dbReference>
<feature type="region of interest" description="Disordered" evidence="2">
    <location>
        <begin position="821"/>
        <end position="851"/>
    </location>
</feature>
<gene>
    <name evidence="6" type="ORF">EVG20_g732</name>
</gene>
<keyword evidence="3" id="KW-0812">Transmembrane</keyword>
<dbReference type="InterPro" id="IPR056337">
    <property type="entry name" value="LHD_YVC1"/>
</dbReference>
<reference evidence="6 7" key="1">
    <citation type="submission" date="2019-02" db="EMBL/GenBank/DDBJ databases">
        <title>Genome sequencing of the rare red list fungi Dentipellis fragilis.</title>
        <authorList>
            <person name="Buettner E."/>
            <person name="Kellner H."/>
        </authorList>
    </citation>
    <scope>NUCLEOTIDE SEQUENCE [LARGE SCALE GENOMIC DNA]</scope>
    <source>
        <strain evidence="6 7">DSM 105465</strain>
    </source>
</reference>
<dbReference type="AlphaFoldDB" id="A0A4Y9ZEN3"/>
<evidence type="ECO:0000256" key="3">
    <source>
        <dbReference type="SAM" id="Phobius"/>
    </source>
</evidence>
<keyword evidence="7" id="KW-1185">Reference proteome</keyword>
<feature type="transmembrane region" description="Helical" evidence="3">
    <location>
        <begin position="415"/>
        <end position="440"/>
    </location>
</feature>
<evidence type="ECO:0000313" key="7">
    <source>
        <dbReference type="Proteomes" id="UP000298327"/>
    </source>
</evidence>
<feature type="transmembrane region" description="Helical" evidence="3">
    <location>
        <begin position="282"/>
        <end position="307"/>
    </location>
</feature>
<evidence type="ECO:0000313" key="6">
    <source>
        <dbReference type="EMBL" id="TFY72271.1"/>
    </source>
</evidence>
<feature type="compositionally biased region" description="Basic and acidic residues" evidence="2">
    <location>
        <begin position="627"/>
        <end position="637"/>
    </location>
</feature>
<dbReference type="InterPro" id="IPR056336">
    <property type="entry name" value="YVC1_C"/>
</dbReference>
<feature type="transmembrane region" description="Helical" evidence="3">
    <location>
        <begin position="981"/>
        <end position="1002"/>
    </location>
</feature>
<evidence type="ECO:0000259" key="5">
    <source>
        <dbReference type="Pfam" id="PF23317"/>
    </source>
</evidence>